<feature type="transmembrane region" description="Helical" evidence="6">
    <location>
        <begin position="383"/>
        <end position="405"/>
    </location>
</feature>
<dbReference type="Pfam" id="PF07690">
    <property type="entry name" value="MFS_1"/>
    <property type="match status" value="1"/>
</dbReference>
<feature type="transmembrane region" description="Helical" evidence="6">
    <location>
        <begin position="230"/>
        <end position="250"/>
    </location>
</feature>
<dbReference type="PROSITE" id="PS50850">
    <property type="entry name" value="MFS"/>
    <property type="match status" value="1"/>
</dbReference>
<dbReference type="InterPro" id="IPR011701">
    <property type="entry name" value="MFS"/>
</dbReference>
<feature type="transmembrane region" description="Helical" evidence="6">
    <location>
        <begin position="319"/>
        <end position="339"/>
    </location>
</feature>
<feature type="transmembrane region" description="Helical" evidence="6">
    <location>
        <begin position="346"/>
        <end position="363"/>
    </location>
</feature>
<feature type="transmembrane region" description="Helical" evidence="6">
    <location>
        <begin position="296"/>
        <end position="313"/>
    </location>
</feature>
<dbReference type="SUPFAM" id="SSF103473">
    <property type="entry name" value="MFS general substrate transporter"/>
    <property type="match status" value="1"/>
</dbReference>
<feature type="domain" description="Major facilitator superfamily (MFS) profile" evidence="7">
    <location>
        <begin position="4"/>
        <end position="410"/>
    </location>
</feature>
<keyword evidence="2" id="KW-0813">Transport</keyword>
<evidence type="ECO:0000256" key="6">
    <source>
        <dbReference type="SAM" id="Phobius"/>
    </source>
</evidence>
<dbReference type="EMBL" id="CP012150">
    <property type="protein sequence ID" value="AKS36201.1"/>
    <property type="molecule type" value="Genomic_DNA"/>
</dbReference>
<keyword evidence="4 6" id="KW-1133">Transmembrane helix</keyword>
<dbReference type="PANTHER" id="PTHR43791">
    <property type="entry name" value="PERMEASE-RELATED"/>
    <property type="match status" value="1"/>
</dbReference>
<keyword evidence="5 6" id="KW-0472">Membrane</keyword>
<comment type="subcellular location">
    <subcellularLocation>
        <location evidence="1">Cell membrane</location>
        <topology evidence="1">Multi-pass membrane protein</topology>
    </subcellularLocation>
</comment>
<dbReference type="GO" id="GO:0005886">
    <property type="term" value="C:plasma membrane"/>
    <property type="evidence" value="ECO:0007669"/>
    <property type="project" value="UniProtKB-SubCell"/>
</dbReference>
<feature type="transmembrane region" description="Helical" evidence="6">
    <location>
        <begin position="163"/>
        <end position="180"/>
    </location>
</feature>
<dbReference type="InterPro" id="IPR036259">
    <property type="entry name" value="MFS_trans_sf"/>
</dbReference>
<dbReference type="PATRIC" id="fig|134601.6.peg.1796"/>
<evidence type="ECO:0000256" key="3">
    <source>
        <dbReference type="ARBA" id="ARBA00022692"/>
    </source>
</evidence>
<evidence type="ECO:0000259" key="7">
    <source>
        <dbReference type="PROSITE" id="PS50850"/>
    </source>
</evidence>
<accession>A0A0K0XFP1</accession>
<evidence type="ECO:0000313" key="9">
    <source>
        <dbReference type="Proteomes" id="UP000062255"/>
    </source>
</evidence>
<dbReference type="STRING" id="134601.AFA91_08670"/>
<dbReference type="AlphaFoldDB" id="A0A0K0XFP1"/>
<feature type="transmembrane region" description="Helical" evidence="6">
    <location>
        <begin position="128"/>
        <end position="151"/>
    </location>
</feature>
<dbReference type="OrthoDB" id="9773957at2"/>
<keyword evidence="3 6" id="KW-0812">Transmembrane</keyword>
<feature type="transmembrane region" description="Helical" evidence="6">
    <location>
        <begin position="265"/>
        <end position="284"/>
    </location>
</feature>
<feature type="transmembrane region" description="Helical" evidence="6">
    <location>
        <begin position="94"/>
        <end position="116"/>
    </location>
</feature>
<dbReference type="GO" id="GO:0022857">
    <property type="term" value="F:transmembrane transporter activity"/>
    <property type="evidence" value="ECO:0007669"/>
    <property type="project" value="InterPro"/>
</dbReference>
<evidence type="ECO:0000256" key="5">
    <source>
        <dbReference type="ARBA" id="ARBA00023136"/>
    </source>
</evidence>
<evidence type="ECO:0000313" key="8">
    <source>
        <dbReference type="EMBL" id="AKS36201.1"/>
    </source>
</evidence>
<protein>
    <submittedName>
        <fullName evidence="8">MFS transporter</fullName>
    </submittedName>
</protein>
<feature type="transmembrane region" description="Helical" evidence="6">
    <location>
        <begin position="70"/>
        <end position="88"/>
    </location>
</feature>
<dbReference type="KEGG" id="mgo:AFA91_08670"/>
<dbReference type="Gene3D" id="1.20.1250.20">
    <property type="entry name" value="MFS general substrate transporter like domains"/>
    <property type="match status" value="2"/>
</dbReference>
<evidence type="ECO:0000256" key="4">
    <source>
        <dbReference type="ARBA" id="ARBA00022989"/>
    </source>
</evidence>
<dbReference type="InterPro" id="IPR020846">
    <property type="entry name" value="MFS_dom"/>
</dbReference>
<gene>
    <name evidence="8" type="ORF">AFA91_08670</name>
</gene>
<sequence length="424" mass="45572">MWRFMPVIGLCYIVLYLDRQNIGIAALTMNDDLGISASAFGFAAGVYFWSYTILEPPSNFILTKVGARRWIFRIMVTWGLVTIATGFVEGATSLTIARILLGVAEAGFSPGMLYFVSRWFPAAQRGMAMSWIVTFICLSSLGTPISAHLLALDGLLGLAGWRWVFIVTGIPAIIMGYAVLRTLRENPAEAEFLDDQERCWLTARLTEDAAAPTDPHSTRAFLRGLLHPQVLVLVVVWICFTFSLNGFQLWLPQILKQFGLSNNEVGWVASLPALAAIGPMLWWVRHSDRTAERGMHFAGAAACAAVGFGIAAVCYNTPALSVAGFCIAGIGLYAAMAVFITMPASLLAGATLAAGFGVINGMGNLGGYFGPQVTGWIKDATGSFVPAIGVYAAVMVVAGLIVVLLKRSVDHHSRNDLASADTQH</sequence>
<dbReference type="PANTHER" id="PTHR43791:SF36">
    <property type="entry name" value="TRANSPORTER, PUTATIVE (AFU_ORTHOLOGUE AFUA_6G08340)-RELATED"/>
    <property type="match status" value="1"/>
</dbReference>
<proteinExistence type="predicted"/>
<reference evidence="8 9" key="1">
    <citation type="submission" date="2015-07" db="EMBL/GenBank/DDBJ databases">
        <title>Complete genome sequence of Mycobacterium goodii X7B, a facultative thermophilic biodesulfurizing bacterium.</title>
        <authorList>
            <person name="Yu B."/>
            <person name="Li F."/>
            <person name="Xu P."/>
        </authorList>
    </citation>
    <scope>NUCLEOTIDE SEQUENCE [LARGE SCALE GENOMIC DNA]</scope>
    <source>
        <strain evidence="8 9">X7B</strain>
    </source>
</reference>
<feature type="transmembrane region" description="Helical" evidence="6">
    <location>
        <begin position="35"/>
        <end position="54"/>
    </location>
</feature>
<evidence type="ECO:0000256" key="1">
    <source>
        <dbReference type="ARBA" id="ARBA00004651"/>
    </source>
</evidence>
<dbReference type="FunFam" id="1.20.1250.20:FF:000018">
    <property type="entry name" value="MFS transporter permease"/>
    <property type="match status" value="1"/>
</dbReference>
<name>A0A0K0XFP1_MYCGD</name>
<evidence type="ECO:0000256" key="2">
    <source>
        <dbReference type="ARBA" id="ARBA00022448"/>
    </source>
</evidence>
<dbReference type="CDD" id="cd17319">
    <property type="entry name" value="MFS_ExuT_GudP_like"/>
    <property type="match status" value="1"/>
</dbReference>
<dbReference type="Proteomes" id="UP000062255">
    <property type="component" value="Chromosome"/>
</dbReference>
<organism evidence="8 9">
    <name type="scientific">Mycolicibacterium goodii</name>
    <name type="common">Mycobacterium goodii</name>
    <dbReference type="NCBI Taxonomy" id="134601"/>
    <lineage>
        <taxon>Bacteria</taxon>
        <taxon>Bacillati</taxon>
        <taxon>Actinomycetota</taxon>
        <taxon>Actinomycetes</taxon>
        <taxon>Mycobacteriales</taxon>
        <taxon>Mycobacteriaceae</taxon>
        <taxon>Mycolicibacterium</taxon>
    </lineage>
</organism>